<dbReference type="AlphaFoldDB" id="A0A8T0FUQ7"/>
<sequence>MPRLQGDYSSKRDGDEDSRPGIPPQMFHVFQVPRGPGPRGQVPVVGGSPSLRQRVSEALQAQRQSATEKSPQITTGRISG</sequence>
<reference evidence="2" key="1">
    <citation type="journal article" date="2020" name="bioRxiv">
        <title>Chromosome-level reference genome of the European wasp spider Argiope bruennichi: a resource for studies on range expansion and evolutionary adaptation.</title>
        <authorList>
            <person name="Sheffer M.M."/>
            <person name="Hoppe A."/>
            <person name="Krehenwinkel H."/>
            <person name="Uhl G."/>
            <person name="Kuss A.W."/>
            <person name="Jensen L."/>
            <person name="Jensen C."/>
            <person name="Gillespie R.G."/>
            <person name="Hoff K.J."/>
            <person name="Prost S."/>
        </authorList>
    </citation>
    <scope>NUCLEOTIDE SEQUENCE</scope>
</reference>
<reference evidence="2" key="2">
    <citation type="submission" date="2020-06" db="EMBL/GenBank/DDBJ databases">
        <authorList>
            <person name="Sheffer M."/>
        </authorList>
    </citation>
    <scope>NUCLEOTIDE SEQUENCE</scope>
</reference>
<evidence type="ECO:0000313" key="2">
    <source>
        <dbReference type="EMBL" id="KAF8793290.1"/>
    </source>
</evidence>
<proteinExistence type="predicted"/>
<dbReference type="EMBL" id="JABXBU010000003">
    <property type="protein sequence ID" value="KAF8793290.1"/>
    <property type="molecule type" value="Genomic_DNA"/>
</dbReference>
<name>A0A8T0FUQ7_ARGBR</name>
<evidence type="ECO:0000256" key="1">
    <source>
        <dbReference type="SAM" id="MobiDB-lite"/>
    </source>
</evidence>
<comment type="caution">
    <text evidence="2">The sequence shown here is derived from an EMBL/GenBank/DDBJ whole genome shotgun (WGS) entry which is preliminary data.</text>
</comment>
<evidence type="ECO:0000313" key="3">
    <source>
        <dbReference type="Proteomes" id="UP000807504"/>
    </source>
</evidence>
<feature type="region of interest" description="Disordered" evidence="1">
    <location>
        <begin position="1"/>
        <end position="80"/>
    </location>
</feature>
<organism evidence="2 3">
    <name type="scientific">Argiope bruennichi</name>
    <name type="common">Wasp spider</name>
    <name type="synonym">Aranea bruennichi</name>
    <dbReference type="NCBI Taxonomy" id="94029"/>
    <lineage>
        <taxon>Eukaryota</taxon>
        <taxon>Metazoa</taxon>
        <taxon>Ecdysozoa</taxon>
        <taxon>Arthropoda</taxon>
        <taxon>Chelicerata</taxon>
        <taxon>Arachnida</taxon>
        <taxon>Araneae</taxon>
        <taxon>Araneomorphae</taxon>
        <taxon>Entelegynae</taxon>
        <taxon>Araneoidea</taxon>
        <taxon>Araneidae</taxon>
        <taxon>Argiope</taxon>
    </lineage>
</organism>
<accession>A0A8T0FUQ7</accession>
<feature type="compositionally biased region" description="Low complexity" evidence="1">
    <location>
        <begin position="31"/>
        <end position="50"/>
    </location>
</feature>
<dbReference type="Proteomes" id="UP000807504">
    <property type="component" value="Unassembled WGS sequence"/>
</dbReference>
<feature type="compositionally biased region" description="Polar residues" evidence="1">
    <location>
        <begin position="59"/>
        <end position="80"/>
    </location>
</feature>
<keyword evidence="3" id="KW-1185">Reference proteome</keyword>
<feature type="compositionally biased region" description="Basic and acidic residues" evidence="1">
    <location>
        <begin position="9"/>
        <end position="19"/>
    </location>
</feature>
<gene>
    <name evidence="2" type="ORF">HNY73_004786</name>
</gene>
<protein>
    <submittedName>
        <fullName evidence="2">Uncharacterized protein</fullName>
    </submittedName>
</protein>